<name>A0ABV7KV10_9PROT</name>
<keyword evidence="2" id="KW-1185">Reference proteome</keyword>
<dbReference type="PANTHER" id="PTHR11803:SF39">
    <property type="entry name" value="2-IMINOBUTANOATE_2-IMINOPROPANOATE DEAMINASE"/>
    <property type="match status" value="1"/>
</dbReference>
<accession>A0ABV7KV10</accession>
<reference evidence="2" key="1">
    <citation type="journal article" date="2019" name="Int. J. Syst. Evol. Microbiol.">
        <title>The Global Catalogue of Microorganisms (GCM) 10K type strain sequencing project: providing services to taxonomists for standard genome sequencing and annotation.</title>
        <authorList>
            <consortium name="The Broad Institute Genomics Platform"/>
            <consortium name="The Broad Institute Genome Sequencing Center for Infectious Disease"/>
            <person name="Wu L."/>
            <person name="Ma J."/>
        </authorList>
    </citation>
    <scope>NUCLEOTIDE SEQUENCE [LARGE SCALE GENOMIC DNA]</scope>
    <source>
        <strain evidence="2">KCTC 42964</strain>
    </source>
</reference>
<dbReference type="EMBL" id="JBHRTR010000007">
    <property type="protein sequence ID" value="MFC3226136.1"/>
    <property type="molecule type" value="Genomic_DNA"/>
</dbReference>
<gene>
    <name evidence="1" type="ORF">ACFOGJ_02790</name>
</gene>
<dbReference type="RefSeq" id="WP_379897936.1">
    <property type="nucleotide sequence ID" value="NZ_JBHRTR010000007.1"/>
</dbReference>
<dbReference type="Gene3D" id="3.30.1330.40">
    <property type="entry name" value="RutC-like"/>
    <property type="match status" value="1"/>
</dbReference>
<dbReference type="PANTHER" id="PTHR11803">
    <property type="entry name" value="2-IMINOBUTANOATE/2-IMINOPROPANOATE DEAMINASE RIDA"/>
    <property type="match status" value="1"/>
</dbReference>
<dbReference type="InterPro" id="IPR006175">
    <property type="entry name" value="YjgF/YER057c/UK114"/>
</dbReference>
<dbReference type="GO" id="GO:0016787">
    <property type="term" value="F:hydrolase activity"/>
    <property type="evidence" value="ECO:0007669"/>
    <property type="project" value="UniProtKB-KW"/>
</dbReference>
<sequence>MANRQQVISTPAAPRPRGHYSQAIRVGDTVWTAGQIPVIPSGTADGDETRFAPDMEGQAEQVIRNVAAVLDAAGATLADIVSVTVHVADSSHWGPFNKVYARMMGDSRPARTVVRGGELPIPGILVEMSVVAVVGSGLPGD</sequence>
<comment type="caution">
    <text evidence="1">The sequence shown here is derived from an EMBL/GenBank/DDBJ whole genome shotgun (WGS) entry which is preliminary data.</text>
</comment>
<dbReference type="EC" id="3.5.-.-" evidence="1"/>
<dbReference type="SUPFAM" id="SSF55298">
    <property type="entry name" value="YjgF-like"/>
    <property type="match status" value="1"/>
</dbReference>
<evidence type="ECO:0000313" key="2">
    <source>
        <dbReference type="Proteomes" id="UP001595528"/>
    </source>
</evidence>
<proteinExistence type="predicted"/>
<protein>
    <submittedName>
        <fullName evidence="1">RidA family protein</fullName>
        <ecNumber evidence="1">3.5.-.-</ecNumber>
    </submittedName>
</protein>
<dbReference type="Proteomes" id="UP001595528">
    <property type="component" value="Unassembled WGS sequence"/>
</dbReference>
<organism evidence="1 2">
    <name type="scientific">Marinibaculum pumilum</name>
    <dbReference type="NCBI Taxonomy" id="1766165"/>
    <lineage>
        <taxon>Bacteria</taxon>
        <taxon>Pseudomonadati</taxon>
        <taxon>Pseudomonadota</taxon>
        <taxon>Alphaproteobacteria</taxon>
        <taxon>Rhodospirillales</taxon>
        <taxon>Rhodospirillaceae</taxon>
        <taxon>Marinibaculum</taxon>
    </lineage>
</organism>
<dbReference type="InterPro" id="IPR035959">
    <property type="entry name" value="RutC-like_sf"/>
</dbReference>
<evidence type="ECO:0000313" key="1">
    <source>
        <dbReference type="EMBL" id="MFC3226136.1"/>
    </source>
</evidence>
<dbReference type="Pfam" id="PF01042">
    <property type="entry name" value="Ribonuc_L-PSP"/>
    <property type="match status" value="1"/>
</dbReference>
<dbReference type="CDD" id="cd00448">
    <property type="entry name" value="YjgF_YER057c_UK114_family"/>
    <property type="match status" value="1"/>
</dbReference>
<keyword evidence="1" id="KW-0378">Hydrolase</keyword>